<dbReference type="EMBL" id="MUKV01000047">
    <property type="protein sequence ID" value="OQS32366.1"/>
    <property type="molecule type" value="Genomic_DNA"/>
</dbReference>
<dbReference type="GeneID" id="66367121"/>
<comment type="caution">
    <text evidence="1">The sequence shown here is derived from an EMBL/GenBank/DDBJ whole genome shotgun (WGS) entry which is preliminary data.</text>
</comment>
<evidence type="ECO:0000313" key="1">
    <source>
        <dbReference type="EMBL" id="OQS32366.1"/>
    </source>
</evidence>
<dbReference type="AlphaFoldDB" id="A0A1W0CP07"/>
<organism evidence="1 2">
    <name type="scientific">Chromobacterium haemolyticum</name>
    <dbReference type="NCBI Taxonomy" id="394935"/>
    <lineage>
        <taxon>Bacteria</taxon>
        <taxon>Pseudomonadati</taxon>
        <taxon>Pseudomonadota</taxon>
        <taxon>Betaproteobacteria</taxon>
        <taxon>Neisseriales</taxon>
        <taxon>Chromobacteriaceae</taxon>
        <taxon>Chromobacterium</taxon>
    </lineage>
</organism>
<dbReference type="Proteomes" id="UP000192721">
    <property type="component" value="Unassembled WGS sequence"/>
</dbReference>
<evidence type="ECO:0000313" key="2">
    <source>
        <dbReference type="Proteomes" id="UP000192721"/>
    </source>
</evidence>
<sequence>MSERLEAIKKNLDDFYDKSFDSDDVERAENKSIKEEIVDLIIHAHKNRDYQLVKESIDVLIENTGCQEDFEILEEIVSPLQSAGILSDPELNDLVIGSPLSRWA</sequence>
<reference evidence="1 2" key="1">
    <citation type="submission" date="2017-02" db="EMBL/GenBank/DDBJ databases">
        <title>Chromobacterium haemolyticum H5244.</title>
        <authorList>
            <person name="Gulvik C.A."/>
        </authorList>
    </citation>
    <scope>NUCLEOTIDE SEQUENCE [LARGE SCALE GENOMIC DNA]</scope>
    <source>
        <strain evidence="1 2">H5244</strain>
    </source>
</reference>
<protein>
    <submittedName>
        <fullName evidence="1">Uncharacterized protein</fullName>
    </submittedName>
</protein>
<name>A0A1W0CP07_9NEIS</name>
<proteinExistence type="predicted"/>
<accession>A0A1W0CP07</accession>
<gene>
    <name evidence="1" type="ORF">B0T45_21830</name>
</gene>
<dbReference type="RefSeq" id="WP_139795181.1">
    <property type="nucleotide sequence ID" value="NZ_MUKU01000024.1"/>
</dbReference>